<dbReference type="EMBL" id="JAFLCK010000042">
    <property type="protein sequence ID" value="MBN8662538.1"/>
    <property type="molecule type" value="Genomic_DNA"/>
</dbReference>
<reference evidence="1" key="1">
    <citation type="submission" date="2021-02" db="EMBL/GenBank/DDBJ databases">
        <title>Genome-Resolved Metagenomics of a Microbial Community Performing Photosynthetic Biological Nutrient Removal.</title>
        <authorList>
            <person name="Mcdaniel E.A."/>
        </authorList>
    </citation>
    <scope>NUCLEOTIDE SEQUENCE</scope>
    <source>
        <strain evidence="1">UWPOB_OBS1</strain>
    </source>
</reference>
<sequence>MSEAKATKQTGKERLNELSGFGRWKELFPPLENEETALASLREDLAEVPVLGTDGKVTNTYAKIEAEDLSRADKDLIWHCLALVREAYLKLEDADCQAGGGGYQWNMNWKHTRGELDQVLEACRILELSPQEARDAMIASIFSDAVKNRGNFIVHNVHGAQAAAQVLSYFFDPDNPEEIKIVERIVLAVKQHQIAPPEFMARTVAVLLCRKFDLEPFDRLIAHGNTMEQAKNKLNRRVISIYSKIRLPYQKEHLSDDLLTIKFTEEEREMLSSIEIEDWYVPHPDVRDSVIAHALIAGDHSINYNNPDGFAKIALIRGPSTEAYFEDPTIYDSLESAMASFSDSYKILLPEVRTLALNGIRRTHLAVTRVLRIMTELFANITVGPRDNKTEINGEEMVRQAMDRAKMKNPDIFERDAGYSSEEGHRILEKAVEKVGLILADWQEEYGAIPFCEREPSQSEPGPGRLPFWNTPLRYPLRDQKGELLMSSLTELEQRQFSFALRIREIAVELLRAEQWFFC</sequence>
<organism evidence="1 2">
    <name type="scientific">Candidatus Obscuribacter phosphatis</name>
    <dbReference type="NCBI Taxonomy" id="1906157"/>
    <lineage>
        <taxon>Bacteria</taxon>
        <taxon>Bacillati</taxon>
        <taxon>Candidatus Melainabacteria</taxon>
        <taxon>Candidatus Obscuribacterales</taxon>
        <taxon>Candidatus Obscuribacteraceae</taxon>
        <taxon>Candidatus Obscuribacter</taxon>
    </lineage>
</organism>
<proteinExistence type="predicted"/>
<dbReference type="AlphaFoldDB" id="A0A8J7PL67"/>
<evidence type="ECO:0000313" key="2">
    <source>
        <dbReference type="Proteomes" id="UP000664277"/>
    </source>
</evidence>
<dbReference type="Proteomes" id="UP000664277">
    <property type="component" value="Unassembled WGS sequence"/>
</dbReference>
<gene>
    <name evidence="1" type="ORF">J0M35_19375</name>
</gene>
<accession>A0A8J7PL67</accession>
<evidence type="ECO:0000313" key="1">
    <source>
        <dbReference type="EMBL" id="MBN8662538.1"/>
    </source>
</evidence>
<name>A0A8J7PL67_9BACT</name>
<comment type="caution">
    <text evidence="1">The sequence shown here is derived from an EMBL/GenBank/DDBJ whole genome shotgun (WGS) entry which is preliminary data.</text>
</comment>
<protein>
    <submittedName>
        <fullName evidence="1">Uncharacterized protein</fullName>
    </submittedName>
</protein>